<protein>
    <submittedName>
        <fullName evidence="4">Beta-lactamase/transpeptidase-like protein</fullName>
    </submittedName>
</protein>
<evidence type="ECO:0000313" key="5">
    <source>
        <dbReference type="Proteomes" id="UP000799777"/>
    </source>
</evidence>
<dbReference type="InterPro" id="IPR001466">
    <property type="entry name" value="Beta-lactam-related"/>
</dbReference>
<evidence type="ECO:0000256" key="1">
    <source>
        <dbReference type="ARBA" id="ARBA00009009"/>
    </source>
</evidence>
<organism evidence="4 5">
    <name type="scientific">Setomelanomma holmii</name>
    <dbReference type="NCBI Taxonomy" id="210430"/>
    <lineage>
        <taxon>Eukaryota</taxon>
        <taxon>Fungi</taxon>
        <taxon>Dikarya</taxon>
        <taxon>Ascomycota</taxon>
        <taxon>Pezizomycotina</taxon>
        <taxon>Dothideomycetes</taxon>
        <taxon>Pleosporomycetidae</taxon>
        <taxon>Pleosporales</taxon>
        <taxon>Pleosporineae</taxon>
        <taxon>Phaeosphaeriaceae</taxon>
        <taxon>Setomelanomma</taxon>
    </lineage>
</organism>
<dbReference type="EMBL" id="ML978181">
    <property type="protein sequence ID" value="KAF2031442.1"/>
    <property type="molecule type" value="Genomic_DNA"/>
</dbReference>
<gene>
    <name evidence="4" type="ORF">EK21DRAFT_63327</name>
</gene>
<comment type="caution">
    <text evidence="4">The sequence shown here is derived from an EMBL/GenBank/DDBJ whole genome shotgun (WGS) entry which is preliminary data.</text>
</comment>
<comment type="similarity">
    <text evidence="1">Belongs to the class-A beta-lactamase family.</text>
</comment>
<dbReference type="OrthoDB" id="428260at2759"/>
<proteinExistence type="inferred from homology"/>
<reference evidence="4" key="1">
    <citation type="journal article" date="2020" name="Stud. Mycol.">
        <title>101 Dothideomycetes genomes: a test case for predicting lifestyles and emergence of pathogens.</title>
        <authorList>
            <person name="Haridas S."/>
            <person name="Albert R."/>
            <person name="Binder M."/>
            <person name="Bloem J."/>
            <person name="Labutti K."/>
            <person name="Salamov A."/>
            <person name="Andreopoulos B."/>
            <person name="Baker S."/>
            <person name="Barry K."/>
            <person name="Bills G."/>
            <person name="Bluhm B."/>
            <person name="Cannon C."/>
            <person name="Castanera R."/>
            <person name="Culley D."/>
            <person name="Daum C."/>
            <person name="Ezra D."/>
            <person name="Gonzalez J."/>
            <person name="Henrissat B."/>
            <person name="Kuo A."/>
            <person name="Liang C."/>
            <person name="Lipzen A."/>
            <person name="Lutzoni F."/>
            <person name="Magnuson J."/>
            <person name="Mondo S."/>
            <person name="Nolan M."/>
            <person name="Ohm R."/>
            <person name="Pangilinan J."/>
            <person name="Park H.-J."/>
            <person name="Ramirez L."/>
            <person name="Alfaro M."/>
            <person name="Sun H."/>
            <person name="Tritt A."/>
            <person name="Yoshinaga Y."/>
            <person name="Zwiers L.-H."/>
            <person name="Turgeon B."/>
            <person name="Goodwin S."/>
            <person name="Spatafora J."/>
            <person name="Crous P."/>
            <person name="Grigoriev I."/>
        </authorList>
    </citation>
    <scope>NUCLEOTIDE SEQUENCE</scope>
    <source>
        <strain evidence="4">CBS 110217</strain>
    </source>
</reference>
<keyword evidence="5" id="KW-1185">Reference proteome</keyword>
<dbReference type="Gene3D" id="3.40.710.10">
    <property type="entry name" value="DD-peptidase/beta-lactamase superfamily"/>
    <property type="match status" value="1"/>
</dbReference>
<evidence type="ECO:0000313" key="4">
    <source>
        <dbReference type="EMBL" id="KAF2031442.1"/>
    </source>
</evidence>
<dbReference type="GO" id="GO:0016787">
    <property type="term" value="F:hydrolase activity"/>
    <property type="evidence" value="ECO:0007669"/>
    <property type="project" value="UniProtKB-KW"/>
</dbReference>
<dbReference type="InterPro" id="IPR050789">
    <property type="entry name" value="Diverse_Enzym_Activities"/>
</dbReference>
<dbReference type="SUPFAM" id="SSF56601">
    <property type="entry name" value="beta-lactamase/transpeptidase-like"/>
    <property type="match status" value="1"/>
</dbReference>
<name>A0A9P4LP72_9PLEO</name>
<dbReference type="PANTHER" id="PTHR43283:SF17">
    <property type="entry name" value="(LOVD), PUTATIVE (AFU_ORTHOLOGUE AFUA_5G00920)-RELATED"/>
    <property type="match status" value="1"/>
</dbReference>
<accession>A0A9P4LP72</accession>
<dbReference type="AlphaFoldDB" id="A0A9P4LP72"/>
<feature type="domain" description="Beta-lactamase-related" evidence="3">
    <location>
        <begin position="4"/>
        <end position="377"/>
    </location>
</feature>
<dbReference type="Pfam" id="PF00144">
    <property type="entry name" value="Beta-lactamase"/>
    <property type="match status" value="1"/>
</dbReference>
<evidence type="ECO:0000259" key="3">
    <source>
        <dbReference type="Pfam" id="PF00144"/>
    </source>
</evidence>
<keyword evidence="2" id="KW-0378">Hydrolase</keyword>
<sequence>MADFEQLVKDAVTVQDIPGCALVSTNRDGSFTYSKAFGSTSMKAENAKPVGLDTIMWVASCTKVMTSICAIQLVERGLVSLDEPVYKHIPELENFTIIKGFEEGTGKPIEEKHTIPMTLRHLLTHSSGLTYDATHPKTMAWLTYHKREPGSSKKLLERFNAPLVFEPGESWMYGPGIDYAGLLVERVSGKTLEAYMKLNLWEPLGIRDMTFFLSTRPDMKARLADMSIRNEEGKVRYTGGRQPYQAGDGGEVEDCMGGQGCFTSAEEYSKVLKGLLTTDENEKILKRETLEMFFEPQLGEGSKAALNAILQDDMANNAMGGTPKHIKKDWGLGGVLIMNDAEDGKKAGTMLWGGYPNLIWWVDRKTGLCGLYAGQVLPPGDAKCVSLNRKFEEEMYKQFTASQRVSTPKL</sequence>
<evidence type="ECO:0000256" key="2">
    <source>
        <dbReference type="ARBA" id="ARBA00022801"/>
    </source>
</evidence>
<dbReference type="PANTHER" id="PTHR43283">
    <property type="entry name" value="BETA-LACTAMASE-RELATED"/>
    <property type="match status" value="1"/>
</dbReference>
<dbReference type="InterPro" id="IPR012338">
    <property type="entry name" value="Beta-lactam/transpept-like"/>
</dbReference>
<dbReference type="Proteomes" id="UP000799777">
    <property type="component" value="Unassembled WGS sequence"/>
</dbReference>